<sequence>MRVPSGEKVMNLVKAGAVGFVLLMASGGAAQAQNACLIEGEMMSEAIKDCSETSLKIPAADYAEQCSSNSNGPLKATVLKACPPRAQAKCVGPYGQPVTTYYYARSPKSLADTKSSCTAQRGKWVLQP</sequence>
<evidence type="ECO:0000313" key="3">
    <source>
        <dbReference type="Proteomes" id="UP000516148"/>
    </source>
</evidence>
<dbReference type="AlphaFoldDB" id="A0A7H0LKG5"/>
<evidence type="ECO:0000256" key="1">
    <source>
        <dbReference type="SAM" id="SignalP"/>
    </source>
</evidence>
<accession>A0A7H0LKG5</accession>
<dbReference type="Proteomes" id="UP000516148">
    <property type="component" value="Chromosome"/>
</dbReference>
<protein>
    <submittedName>
        <fullName evidence="2">Uncharacterized protein</fullName>
    </submittedName>
</protein>
<gene>
    <name evidence="2" type="ORF">H3Z74_02665</name>
</gene>
<name>A0A7H0LKG5_9SPHN</name>
<keyword evidence="3" id="KW-1185">Reference proteome</keyword>
<feature type="signal peptide" evidence="1">
    <location>
        <begin position="1"/>
        <end position="32"/>
    </location>
</feature>
<organism evidence="2 3">
    <name type="scientific">Sphingomonas alpina</name>
    <dbReference type="NCBI Taxonomy" id="653931"/>
    <lineage>
        <taxon>Bacteria</taxon>
        <taxon>Pseudomonadati</taxon>
        <taxon>Pseudomonadota</taxon>
        <taxon>Alphaproteobacteria</taxon>
        <taxon>Sphingomonadales</taxon>
        <taxon>Sphingomonadaceae</taxon>
        <taxon>Sphingomonas</taxon>
    </lineage>
</organism>
<dbReference type="EMBL" id="CP061038">
    <property type="protein sequence ID" value="QNQ10168.1"/>
    <property type="molecule type" value="Genomic_DNA"/>
</dbReference>
<feature type="chain" id="PRO_5028969069" evidence="1">
    <location>
        <begin position="33"/>
        <end position="128"/>
    </location>
</feature>
<evidence type="ECO:0000313" key="2">
    <source>
        <dbReference type="EMBL" id="QNQ10168.1"/>
    </source>
</evidence>
<reference evidence="2 3" key="1">
    <citation type="submission" date="2020-09" db="EMBL/GenBank/DDBJ databases">
        <title>Sphingomonas sp., a new species isolated from pork steak.</title>
        <authorList>
            <person name="Heidler von Heilborn D."/>
        </authorList>
    </citation>
    <scope>NUCLEOTIDE SEQUENCE [LARGE SCALE GENOMIC DNA]</scope>
    <source>
        <strain evidence="3">S8-3T</strain>
    </source>
</reference>
<keyword evidence="1" id="KW-0732">Signal</keyword>
<dbReference type="KEGG" id="spap:H3Z74_02665"/>
<proteinExistence type="predicted"/>